<proteinExistence type="predicted"/>
<reference evidence="2" key="1">
    <citation type="submission" date="2021-01" db="EMBL/GenBank/DDBJ databases">
        <authorList>
            <consortium name="Genoscope - CEA"/>
            <person name="William W."/>
        </authorList>
    </citation>
    <scope>NUCLEOTIDE SEQUENCE</scope>
</reference>
<accession>A0A8S1V962</accession>
<organism evidence="2 3">
    <name type="scientific">Paramecium pentaurelia</name>
    <dbReference type="NCBI Taxonomy" id="43138"/>
    <lineage>
        <taxon>Eukaryota</taxon>
        <taxon>Sar</taxon>
        <taxon>Alveolata</taxon>
        <taxon>Ciliophora</taxon>
        <taxon>Intramacronucleata</taxon>
        <taxon>Oligohymenophorea</taxon>
        <taxon>Peniculida</taxon>
        <taxon>Parameciidae</taxon>
        <taxon>Paramecium</taxon>
    </lineage>
</organism>
<feature type="repeat" description="WD" evidence="1">
    <location>
        <begin position="246"/>
        <end position="278"/>
    </location>
</feature>
<dbReference type="Pfam" id="PF00400">
    <property type="entry name" value="WD40"/>
    <property type="match status" value="4"/>
</dbReference>
<dbReference type="InterPro" id="IPR001680">
    <property type="entry name" value="WD40_rpt"/>
</dbReference>
<comment type="caution">
    <text evidence="2">The sequence shown here is derived from an EMBL/GenBank/DDBJ whole genome shotgun (WGS) entry which is preliminary data.</text>
</comment>
<dbReference type="GO" id="GO:0016226">
    <property type="term" value="P:iron-sulfur cluster assembly"/>
    <property type="evidence" value="ECO:0007669"/>
    <property type="project" value="TreeGrafter"/>
</dbReference>
<dbReference type="SMART" id="SM00320">
    <property type="entry name" value="WD40"/>
    <property type="match status" value="4"/>
</dbReference>
<name>A0A8S1V962_9CILI</name>
<dbReference type="AlphaFoldDB" id="A0A8S1V962"/>
<sequence length="516" mass="60243">MFQPKMIELEEQLNCSKNHKSPIQMVLLDKNLKREERLLCAICLENFEGETKIIGIKKVLQKIQDNQQNKVEKIQKLINIDVDLVESFVSELKQLKSKIIQLFDELISNSSEWIQSLNNIGQYNSQYSFYDELEIIIMDSQMQNLFNEQSIIAQITKLNNQLYEKINMKLSALRDQELYSQCDKALINLNLHHNMNMKLIDNSIKKEATCYAISFNQSGSLMISASNCDIIVWKFEQGKMNEITKSIGHTQTIFCLQFSQKSNSFVSAGADNSIRCWNQINQKEWKSSQSYTQHTNCIDCLILNQSENQLISGGRDKSIKIWKIDFTNNQLTYLYSLDKHTNNVYSLCFNQSEDTLVSCGEDIIIWKMDNVQKWQFGQVVTKSIQEYGCRLCFINNDQFIWIAGNKVSKDCISTFELINQKYQENFSKELKLIQNDKTGDLSLFPICYVRQNNLMIVKHKYYVYLIKISNEGQLKIITQIKFESNYIFGALTYDGRYLVIWEKVGQKFLVYELNNN</sequence>
<dbReference type="PANTHER" id="PTHR19920">
    <property type="entry name" value="WD40 PROTEIN CIAO1"/>
    <property type="match status" value="1"/>
</dbReference>
<dbReference type="Proteomes" id="UP000689195">
    <property type="component" value="Unassembled WGS sequence"/>
</dbReference>
<dbReference type="PROSITE" id="PS50294">
    <property type="entry name" value="WD_REPEATS_REGION"/>
    <property type="match status" value="2"/>
</dbReference>
<dbReference type="EMBL" id="CAJJDO010000059">
    <property type="protein sequence ID" value="CAD8173404.1"/>
    <property type="molecule type" value="Genomic_DNA"/>
</dbReference>
<dbReference type="OrthoDB" id="308066at2759"/>
<dbReference type="PANTHER" id="PTHR19920:SF0">
    <property type="entry name" value="CYTOSOLIC IRON-SULFUR PROTEIN ASSEMBLY PROTEIN CIAO1-RELATED"/>
    <property type="match status" value="1"/>
</dbReference>
<evidence type="ECO:0000313" key="2">
    <source>
        <dbReference type="EMBL" id="CAD8173404.1"/>
    </source>
</evidence>
<dbReference type="GO" id="GO:0097361">
    <property type="term" value="C:cytosolic [4Fe-4S] assembly targeting complex"/>
    <property type="evidence" value="ECO:0007669"/>
    <property type="project" value="TreeGrafter"/>
</dbReference>
<feature type="repeat" description="WD" evidence="1">
    <location>
        <begin position="291"/>
        <end position="332"/>
    </location>
</feature>
<keyword evidence="3" id="KW-1185">Reference proteome</keyword>
<gene>
    <name evidence="2" type="ORF">PPENT_87.1.T0590099</name>
</gene>
<protein>
    <submittedName>
        <fullName evidence="2">Uncharacterized protein</fullName>
    </submittedName>
</protein>
<evidence type="ECO:0000313" key="3">
    <source>
        <dbReference type="Proteomes" id="UP000689195"/>
    </source>
</evidence>
<dbReference type="PROSITE" id="PS50082">
    <property type="entry name" value="WD_REPEATS_2"/>
    <property type="match status" value="2"/>
</dbReference>
<evidence type="ECO:0000256" key="1">
    <source>
        <dbReference type="PROSITE-ProRule" id="PRU00221"/>
    </source>
</evidence>
<keyword evidence="1" id="KW-0853">WD repeat</keyword>